<sequence>MDTLKQLFHQIDFFTWEEMPVKDPETEELTAAGWICRMEKYLKRAFFASSAMSLLQSVVRIVTSNDMMFKTWYPFNVFVSPAYELVMVSQMVAAVRFSIIFFAFPHVFAYIVCVACTQLDKVRSSLMSIKQNVLKLGSDSENCNYFNQNPDYCIHKELNHIVQHHQQVISYVRMLEDSMSLMMAGILFLSMFSLCASAFSAVMASNLGDITDMTQSVPAYLETVIFAFVYCGFGSLLSDKYESVGDAAWNSDWIGTPIPHQKSICFIIFMSRKGFQLTAGKVVPLSNITLMNCNDLQTYNINETLQRLTNTTVAAERATGTKWTWGRRGHVARLHQIRWTHAVTMWDSYVGKRGQGRPRLRWSDKFTKEAGKQWSRTAKNRVLWKELGKVIVNR</sequence>
<proteinExistence type="inferred from homology"/>
<comment type="caution">
    <text evidence="10">The sequence shown here is derived from an EMBL/GenBank/DDBJ whole genome shotgun (WGS) entry which is preliminary data.</text>
</comment>
<evidence type="ECO:0000256" key="1">
    <source>
        <dbReference type="ARBA" id="ARBA00004141"/>
    </source>
</evidence>
<evidence type="ECO:0000256" key="9">
    <source>
        <dbReference type="RuleBase" id="RU351113"/>
    </source>
</evidence>
<evidence type="ECO:0000313" key="11">
    <source>
        <dbReference type="Proteomes" id="UP001148838"/>
    </source>
</evidence>
<reference evidence="10 11" key="1">
    <citation type="journal article" date="2022" name="Allergy">
        <title>Genome assembly and annotation of Periplaneta americana reveal a comprehensive cockroach allergen profile.</title>
        <authorList>
            <person name="Wang L."/>
            <person name="Xiong Q."/>
            <person name="Saelim N."/>
            <person name="Wang L."/>
            <person name="Nong W."/>
            <person name="Wan A.T."/>
            <person name="Shi M."/>
            <person name="Liu X."/>
            <person name="Cao Q."/>
            <person name="Hui J.H.L."/>
            <person name="Sookrung N."/>
            <person name="Leung T.F."/>
            <person name="Tungtrongchitr A."/>
            <person name="Tsui S.K.W."/>
        </authorList>
    </citation>
    <scope>NUCLEOTIDE SEQUENCE [LARGE SCALE GENOMIC DNA]</scope>
    <source>
        <strain evidence="10">PWHHKU_190912</strain>
    </source>
</reference>
<evidence type="ECO:0000256" key="6">
    <source>
        <dbReference type="ARBA" id="ARBA00023136"/>
    </source>
</evidence>
<dbReference type="Proteomes" id="UP001148838">
    <property type="component" value="Unassembled WGS sequence"/>
</dbReference>
<keyword evidence="2 9" id="KW-0716">Sensory transduction</keyword>
<dbReference type="PANTHER" id="PTHR21137:SF42">
    <property type="entry name" value="ODORANT RECEPTOR 83A"/>
    <property type="match status" value="1"/>
</dbReference>
<evidence type="ECO:0000256" key="2">
    <source>
        <dbReference type="ARBA" id="ARBA00022606"/>
    </source>
</evidence>
<accession>A0ABQ8SSQ4</accession>
<dbReference type="EMBL" id="JAJSOF020000021">
    <property type="protein sequence ID" value="KAJ4437189.1"/>
    <property type="molecule type" value="Genomic_DNA"/>
</dbReference>
<dbReference type="PANTHER" id="PTHR21137">
    <property type="entry name" value="ODORANT RECEPTOR"/>
    <property type="match status" value="1"/>
</dbReference>
<keyword evidence="11" id="KW-1185">Reference proteome</keyword>
<evidence type="ECO:0000256" key="4">
    <source>
        <dbReference type="ARBA" id="ARBA00022725"/>
    </source>
</evidence>
<feature type="transmembrane region" description="Helical" evidence="9">
    <location>
        <begin position="93"/>
        <end position="117"/>
    </location>
</feature>
<keyword evidence="8 9" id="KW-0807">Transducer</keyword>
<feature type="transmembrane region" description="Helical" evidence="9">
    <location>
        <begin position="217"/>
        <end position="237"/>
    </location>
</feature>
<dbReference type="Pfam" id="PF02949">
    <property type="entry name" value="7tm_6"/>
    <property type="match status" value="1"/>
</dbReference>
<comment type="similarity">
    <text evidence="9">Belongs to the insect chemoreceptor superfamily. Heteromeric odorant receptor channel (TC 1.A.69) family.</text>
</comment>
<keyword evidence="5 9" id="KW-1133">Transmembrane helix</keyword>
<keyword evidence="4 9" id="KW-0552">Olfaction</keyword>
<organism evidence="10 11">
    <name type="scientific">Periplaneta americana</name>
    <name type="common">American cockroach</name>
    <name type="synonym">Blatta americana</name>
    <dbReference type="NCBI Taxonomy" id="6978"/>
    <lineage>
        <taxon>Eukaryota</taxon>
        <taxon>Metazoa</taxon>
        <taxon>Ecdysozoa</taxon>
        <taxon>Arthropoda</taxon>
        <taxon>Hexapoda</taxon>
        <taxon>Insecta</taxon>
        <taxon>Pterygota</taxon>
        <taxon>Neoptera</taxon>
        <taxon>Polyneoptera</taxon>
        <taxon>Dictyoptera</taxon>
        <taxon>Blattodea</taxon>
        <taxon>Blattoidea</taxon>
        <taxon>Blattidae</taxon>
        <taxon>Blattinae</taxon>
        <taxon>Periplaneta</taxon>
    </lineage>
</organism>
<keyword evidence="6 9" id="KW-0472">Membrane</keyword>
<evidence type="ECO:0000313" key="10">
    <source>
        <dbReference type="EMBL" id="KAJ4437189.1"/>
    </source>
</evidence>
<evidence type="ECO:0000256" key="8">
    <source>
        <dbReference type="ARBA" id="ARBA00023224"/>
    </source>
</evidence>
<evidence type="ECO:0000256" key="7">
    <source>
        <dbReference type="ARBA" id="ARBA00023170"/>
    </source>
</evidence>
<protein>
    <recommendedName>
        <fullName evidence="9">Odorant receptor</fullName>
    </recommendedName>
</protein>
<evidence type="ECO:0000256" key="3">
    <source>
        <dbReference type="ARBA" id="ARBA00022692"/>
    </source>
</evidence>
<keyword evidence="3 9" id="KW-0812">Transmembrane</keyword>
<evidence type="ECO:0000256" key="5">
    <source>
        <dbReference type="ARBA" id="ARBA00022989"/>
    </source>
</evidence>
<comment type="caution">
    <text evidence="9">Lacks conserved residue(s) required for the propagation of feature annotation.</text>
</comment>
<feature type="transmembrane region" description="Helical" evidence="9">
    <location>
        <begin position="181"/>
        <end position="205"/>
    </location>
</feature>
<feature type="transmembrane region" description="Helical" evidence="9">
    <location>
        <begin position="45"/>
        <end position="63"/>
    </location>
</feature>
<gene>
    <name evidence="10" type="ORF">ANN_17324</name>
</gene>
<keyword evidence="7 9" id="KW-0675">Receptor</keyword>
<name>A0ABQ8SSQ4_PERAM</name>
<dbReference type="InterPro" id="IPR004117">
    <property type="entry name" value="7tm6_olfct_rcpt"/>
</dbReference>
<comment type="subcellular location">
    <subcellularLocation>
        <location evidence="9">Cell membrane</location>
        <topology evidence="9">Multi-pass membrane protein</topology>
    </subcellularLocation>
    <subcellularLocation>
        <location evidence="1">Membrane</location>
        <topology evidence="1">Multi-pass membrane protein</topology>
    </subcellularLocation>
</comment>